<evidence type="ECO:0000313" key="2">
    <source>
        <dbReference type="Proteomes" id="UP000002282"/>
    </source>
</evidence>
<sequence length="107" mass="11997">MGSRDKTWRRAAEDIWIRKSGFRPTCQRSGTPNVLLIGSTGSGNRQEEVVSTAAAPALDKLSCEQRDAGQRTRRNKVPQPEEVAGCGWQLQQMMLQNRTNPFTCDDF</sequence>
<organism evidence="1 2">
    <name type="scientific">Drosophila yakuba</name>
    <name type="common">Fruit fly</name>
    <dbReference type="NCBI Taxonomy" id="7245"/>
    <lineage>
        <taxon>Eukaryota</taxon>
        <taxon>Metazoa</taxon>
        <taxon>Ecdysozoa</taxon>
        <taxon>Arthropoda</taxon>
        <taxon>Hexapoda</taxon>
        <taxon>Insecta</taxon>
        <taxon>Pterygota</taxon>
        <taxon>Neoptera</taxon>
        <taxon>Endopterygota</taxon>
        <taxon>Diptera</taxon>
        <taxon>Brachycera</taxon>
        <taxon>Muscomorpha</taxon>
        <taxon>Ephydroidea</taxon>
        <taxon>Drosophilidae</taxon>
        <taxon>Drosophila</taxon>
        <taxon>Sophophora</taxon>
    </lineage>
</organism>
<proteinExistence type="predicted"/>
<dbReference type="KEGG" id="dya:Dyak_GE27768"/>
<reference evidence="1 2" key="1">
    <citation type="journal article" date="2007" name="Nature">
        <title>Evolution of genes and genomes on the Drosophila phylogeny.</title>
        <authorList>
            <consortium name="Drosophila 12 Genomes Consortium"/>
            <person name="Clark A.G."/>
            <person name="Eisen M.B."/>
            <person name="Smith D.R."/>
            <person name="Bergman C.M."/>
            <person name="Oliver B."/>
            <person name="Markow T.A."/>
            <person name="Kaufman T.C."/>
            <person name="Kellis M."/>
            <person name="Gelbart W."/>
            <person name="Iyer V.N."/>
            <person name="Pollard D.A."/>
            <person name="Sackton T.B."/>
            <person name="Larracuente A.M."/>
            <person name="Singh N.D."/>
            <person name="Abad J.P."/>
            <person name="Abt D.N."/>
            <person name="Adryan B."/>
            <person name="Aguade M."/>
            <person name="Akashi H."/>
            <person name="Anderson W.W."/>
            <person name="Aquadro C.F."/>
            <person name="Ardell D.H."/>
            <person name="Arguello R."/>
            <person name="Artieri C.G."/>
            <person name="Barbash D.A."/>
            <person name="Barker D."/>
            <person name="Barsanti P."/>
            <person name="Batterham P."/>
            <person name="Batzoglou S."/>
            <person name="Begun D."/>
            <person name="Bhutkar A."/>
            <person name="Blanco E."/>
            <person name="Bosak S.A."/>
            <person name="Bradley R.K."/>
            <person name="Brand A.D."/>
            <person name="Brent M.R."/>
            <person name="Brooks A.N."/>
            <person name="Brown R.H."/>
            <person name="Butlin R.K."/>
            <person name="Caggese C."/>
            <person name="Calvi B.R."/>
            <person name="Bernardo de Carvalho A."/>
            <person name="Caspi A."/>
            <person name="Castrezana S."/>
            <person name="Celniker S.E."/>
            <person name="Chang J.L."/>
            <person name="Chapple C."/>
            <person name="Chatterji S."/>
            <person name="Chinwalla A."/>
            <person name="Civetta A."/>
            <person name="Clifton S.W."/>
            <person name="Comeron J.M."/>
            <person name="Costello J.C."/>
            <person name="Coyne J.A."/>
            <person name="Daub J."/>
            <person name="David R.G."/>
            <person name="Delcher A.L."/>
            <person name="Delehaunty K."/>
            <person name="Do C.B."/>
            <person name="Ebling H."/>
            <person name="Edwards K."/>
            <person name="Eickbush T."/>
            <person name="Evans J.D."/>
            <person name="Filipski A."/>
            <person name="Findeiss S."/>
            <person name="Freyhult E."/>
            <person name="Fulton L."/>
            <person name="Fulton R."/>
            <person name="Garcia A.C."/>
            <person name="Gardiner A."/>
            <person name="Garfield D.A."/>
            <person name="Garvin B.E."/>
            <person name="Gibson G."/>
            <person name="Gilbert D."/>
            <person name="Gnerre S."/>
            <person name="Godfrey J."/>
            <person name="Good R."/>
            <person name="Gotea V."/>
            <person name="Gravely B."/>
            <person name="Greenberg A.J."/>
            <person name="Griffiths-Jones S."/>
            <person name="Gross S."/>
            <person name="Guigo R."/>
            <person name="Gustafson E.A."/>
            <person name="Haerty W."/>
            <person name="Hahn M.W."/>
            <person name="Halligan D.L."/>
            <person name="Halpern A.L."/>
            <person name="Halter G.M."/>
            <person name="Han M.V."/>
            <person name="Heger A."/>
            <person name="Hillier L."/>
            <person name="Hinrichs A.S."/>
            <person name="Holmes I."/>
            <person name="Hoskins R.A."/>
            <person name="Hubisz M.J."/>
            <person name="Hultmark D."/>
            <person name="Huntley M.A."/>
            <person name="Jaffe D.B."/>
            <person name="Jagadeeshan S."/>
            <person name="Jeck W.R."/>
            <person name="Johnson J."/>
            <person name="Jones C.D."/>
            <person name="Jordan W.C."/>
            <person name="Karpen G.H."/>
            <person name="Kataoka E."/>
            <person name="Keightley P.D."/>
            <person name="Kheradpour P."/>
            <person name="Kirkness E.F."/>
            <person name="Koerich L.B."/>
            <person name="Kristiansen K."/>
            <person name="Kudrna D."/>
            <person name="Kulathinal R.J."/>
            <person name="Kumar S."/>
            <person name="Kwok R."/>
            <person name="Lander E."/>
            <person name="Langley C.H."/>
            <person name="Lapoint R."/>
            <person name="Lazzaro B.P."/>
            <person name="Lee S.J."/>
            <person name="Levesque L."/>
            <person name="Li R."/>
            <person name="Lin C.F."/>
            <person name="Lin M.F."/>
            <person name="Lindblad-Toh K."/>
            <person name="Llopart A."/>
            <person name="Long M."/>
            <person name="Low L."/>
            <person name="Lozovsky E."/>
            <person name="Lu J."/>
            <person name="Luo M."/>
            <person name="Machado C.A."/>
            <person name="Makalowski W."/>
            <person name="Marzo M."/>
            <person name="Matsuda M."/>
            <person name="Matzkin L."/>
            <person name="McAllister B."/>
            <person name="McBride C.S."/>
            <person name="McKernan B."/>
            <person name="McKernan K."/>
            <person name="Mendez-Lago M."/>
            <person name="Minx P."/>
            <person name="Mollenhauer M.U."/>
            <person name="Montooth K."/>
            <person name="Mount S.M."/>
            <person name="Mu X."/>
            <person name="Myers E."/>
            <person name="Negre B."/>
            <person name="Newfeld S."/>
            <person name="Nielsen R."/>
            <person name="Noor M.A."/>
            <person name="O'Grady P."/>
            <person name="Pachter L."/>
            <person name="Papaceit M."/>
            <person name="Parisi M.J."/>
            <person name="Parisi M."/>
            <person name="Parts L."/>
            <person name="Pedersen J.S."/>
            <person name="Pesole G."/>
            <person name="Phillippy A.M."/>
            <person name="Ponting C.P."/>
            <person name="Pop M."/>
            <person name="Porcelli D."/>
            <person name="Powell J.R."/>
            <person name="Prohaska S."/>
            <person name="Pruitt K."/>
            <person name="Puig M."/>
            <person name="Quesneville H."/>
            <person name="Ram K.R."/>
            <person name="Rand D."/>
            <person name="Rasmussen M.D."/>
            <person name="Reed L.K."/>
            <person name="Reenan R."/>
            <person name="Reily A."/>
            <person name="Remington K.A."/>
            <person name="Rieger T.T."/>
            <person name="Ritchie M.G."/>
            <person name="Robin C."/>
            <person name="Rogers Y.H."/>
            <person name="Rohde C."/>
            <person name="Rozas J."/>
            <person name="Rubenfield M.J."/>
            <person name="Ruiz A."/>
            <person name="Russo S."/>
            <person name="Salzberg S.L."/>
            <person name="Sanchez-Gracia A."/>
            <person name="Saranga D.J."/>
            <person name="Sato H."/>
            <person name="Schaeffer S.W."/>
            <person name="Schatz M.C."/>
            <person name="Schlenke T."/>
            <person name="Schwartz R."/>
            <person name="Segarra C."/>
            <person name="Singh R.S."/>
            <person name="Sirot L."/>
            <person name="Sirota M."/>
            <person name="Sisneros N.B."/>
            <person name="Smith C.D."/>
            <person name="Smith T.F."/>
            <person name="Spieth J."/>
            <person name="Stage D.E."/>
            <person name="Stark A."/>
            <person name="Stephan W."/>
            <person name="Strausberg R.L."/>
            <person name="Strempel S."/>
            <person name="Sturgill D."/>
            <person name="Sutton G."/>
            <person name="Sutton G.G."/>
            <person name="Tao W."/>
            <person name="Teichmann S."/>
            <person name="Tobari Y.N."/>
            <person name="Tomimura Y."/>
            <person name="Tsolas J.M."/>
            <person name="Valente V.L."/>
            <person name="Venter E."/>
            <person name="Venter J.C."/>
            <person name="Vicario S."/>
            <person name="Vieira F.G."/>
            <person name="Vilella A.J."/>
            <person name="Villasante A."/>
            <person name="Walenz B."/>
            <person name="Wang J."/>
            <person name="Wasserman M."/>
            <person name="Watts T."/>
            <person name="Wilson D."/>
            <person name="Wilson R.K."/>
            <person name="Wing R.A."/>
            <person name="Wolfner M.F."/>
            <person name="Wong A."/>
            <person name="Wong G.K."/>
            <person name="Wu C.I."/>
            <person name="Wu G."/>
            <person name="Yamamoto D."/>
            <person name="Yang H.P."/>
            <person name="Yang S.P."/>
            <person name="Yorke J.A."/>
            <person name="Yoshida K."/>
            <person name="Zdobnov E."/>
            <person name="Zhang P."/>
            <person name="Zhang Y."/>
            <person name="Zimin A.V."/>
            <person name="Baldwin J."/>
            <person name="Abdouelleil A."/>
            <person name="Abdulkadir J."/>
            <person name="Abebe A."/>
            <person name="Abera B."/>
            <person name="Abreu J."/>
            <person name="Acer S.C."/>
            <person name="Aftuck L."/>
            <person name="Alexander A."/>
            <person name="An P."/>
            <person name="Anderson E."/>
            <person name="Anderson S."/>
            <person name="Arachi H."/>
            <person name="Azer M."/>
            <person name="Bachantsang P."/>
            <person name="Barry A."/>
            <person name="Bayul T."/>
            <person name="Berlin A."/>
            <person name="Bessette D."/>
            <person name="Bloom T."/>
            <person name="Blye J."/>
            <person name="Boguslavskiy L."/>
            <person name="Bonnet C."/>
            <person name="Boukhgalter B."/>
            <person name="Bourzgui I."/>
            <person name="Brown A."/>
            <person name="Cahill P."/>
            <person name="Channer S."/>
            <person name="Cheshatsang Y."/>
            <person name="Chuda L."/>
            <person name="Citroen M."/>
            <person name="Collymore A."/>
            <person name="Cooke P."/>
            <person name="Costello M."/>
            <person name="D'Aco K."/>
            <person name="Daza R."/>
            <person name="De Haan G."/>
            <person name="DeGray S."/>
            <person name="DeMaso C."/>
            <person name="Dhargay N."/>
            <person name="Dooley K."/>
            <person name="Dooley E."/>
            <person name="Doricent M."/>
            <person name="Dorje P."/>
            <person name="Dorjee K."/>
            <person name="Dupes A."/>
            <person name="Elong R."/>
            <person name="Falk J."/>
            <person name="Farina A."/>
            <person name="Faro S."/>
            <person name="Ferguson D."/>
            <person name="Fisher S."/>
            <person name="Foley C.D."/>
            <person name="Franke A."/>
            <person name="Friedrich D."/>
            <person name="Gadbois L."/>
            <person name="Gearin G."/>
            <person name="Gearin C.R."/>
            <person name="Giannoukos G."/>
            <person name="Goode T."/>
            <person name="Graham J."/>
            <person name="Grandbois E."/>
            <person name="Grewal S."/>
            <person name="Gyaltsen K."/>
            <person name="Hafez N."/>
            <person name="Hagos B."/>
            <person name="Hall J."/>
            <person name="Henson C."/>
            <person name="Hollinger A."/>
            <person name="Honan T."/>
            <person name="Huard M.D."/>
            <person name="Hughes L."/>
            <person name="Hurhula B."/>
            <person name="Husby M.E."/>
            <person name="Kamat A."/>
            <person name="Kanga B."/>
            <person name="Kashin S."/>
            <person name="Khazanovich D."/>
            <person name="Kisner P."/>
            <person name="Lance K."/>
            <person name="Lara M."/>
            <person name="Lee W."/>
            <person name="Lennon N."/>
            <person name="Letendre F."/>
            <person name="LeVine R."/>
            <person name="Lipovsky A."/>
            <person name="Liu X."/>
            <person name="Liu J."/>
            <person name="Liu S."/>
            <person name="Lokyitsang T."/>
            <person name="Lokyitsang Y."/>
            <person name="Lubonja R."/>
            <person name="Lui A."/>
            <person name="MacDonald P."/>
            <person name="Magnisalis V."/>
            <person name="Maru K."/>
            <person name="Matthews C."/>
            <person name="McCusker W."/>
            <person name="McDonough S."/>
            <person name="Mehta T."/>
            <person name="Meldrim J."/>
            <person name="Meneus L."/>
            <person name="Mihai O."/>
            <person name="Mihalev A."/>
            <person name="Mihova T."/>
            <person name="Mittelman R."/>
            <person name="Mlenga V."/>
            <person name="Montmayeur A."/>
            <person name="Mulrain L."/>
            <person name="Navidi A."/>
            <person name="Naylor J."/>
            <person name="Negash T."/>
            <person name="Nguyen T."/>
            <person name="Nguyen N."/>
            <person name="Nicol R."/>
            <person name="Norbu C."/>
            <person name="Norbu N."/>
            <person name="Novod N."/>
            <person name="O'Neill B."/>
            <person name="Osman S."/>
            <person name="Markiewicz E."/>
            <person name="Oyono O.L."/>
            <person name="Patti C."/>
            <person name="Phunkhang P."/>
            <person name="Pierre F."/>
            <person name="Priest M."/>
            <person name="Raghuraman S."/>
            <person name="Rege F."/>
            <person name="Reyes R."/>
            <person name="Rise C."/>
            <person name="Rogov P."/>
            <person name="Ross K."/>
            <person name="Ryan E."/>
            <person name="Settipalli S."/>
            <person name="Shea T."/>
            <person name="Sherpa N."/>
            <person name="Shi L."/>
            <person name="Shih D."/>
            <person name="Sparrow T."/>
            <person name="Spaulding J."/>
            <person name="Stalker J."/>
            <person name="Stange-Thomann N."/>
            <person name="Stavropoulos S."/>
            <person name="Stone C."/>
            <person name="Strader C."/>
            <person name="Tesfaye S."/>
            <person name="Thomson T."/>
            <person name="Thoulutsang Y."/>
            <person name="Thoulutsang D."/>
            <person name="Topham K."/>
            <person name="Topping I."/>
            <person name="Tsamla T."/>
            <person name="Vassiliev H."/>
            <person name="Vo A."/>
            <person name="Wangchuk T."/>
            <person name="Wangdi T."/>
            <person name="Weiand M."/>
            <person name="Wilkinson J."/>
            <person name="Wilson A."/>
            <person name="Yadav S."/>
            <person name="Young G."/>
            <person name="Yu Q."/>
            <person name="Zembek L."/>
            <person name="Zhong D."/>
            <person name="Zimmer A."/>
            <person name="Zwirko Z."/>
            <person name="Jaffe D.B."/>
            <person name="Alvarez P."/>
            <person name="Brockman W."/>
            <person name="Butler J."/>
            <person name="Chin C."/>
            <person name="Gnerre S."/>
            <person name="Grabherr M."/>
            <person name="Kleber M."/>
            <person name="Mauceli E."/>
            <person name="MacCallum I."/>
        </authorList>
    </citation>
    <scope>NUCLEOTIDE SEQUENCE [LARGE SCALE GENOMIC DNA]</scope>
    <source>
        <strain evidence="2">Tai18E2 / Tucson 14021-0261.01</strain>
    </source>
</reference>
<gene>
    <name evidence="1" type="primary">Dyak\GE27768</name>
    <name evidence="1" type="synonym">GE27768</name>
    <name evidence="1" type="ORF">Dyak_GE27768</name>
</gene>
<evidence type="ECO:0000313" key="1">
    <source>
        <dbReference type="EMBL" id="KRK00292.1"/>
    </source>
</evidence>
<dbReference type="AlphaFoldDB" id="A0A0R1DYQ0"/>
<keyword evidence="2" id="KW-1185">Reference proteome</keyword>
<reference evidence="1 2" key="2">
    <citation type="journal article" date="2007" name="PLoS Biol.">
        <title>Principles of genome evolution in the Drosophila melanogaster species group.</title>
        <authorList>
            <person name="Ranz J.M."/>
            <person name="Maurin D."/>
            <person name="Chan Y.S."/>
            <person name="von Grotthuss M."/>
            <person name="Hillier L.W."/>
            <person name="Roote J."/>
            <person name="Ashburner M."/>
            <person name="Bergman C.M."/>
        </authorList>
    </citation>
    <scope>NUCLEOTIDE SEQUENCE [LARGE SCALE GENOMIC DNA]</scope>
    <source>
        <strain evidence="2">Tai18E2 / Tucson 14021-0261.01</strain>
    </source>
</reference>
<dbReference type="EMBL" id="CM000158">
    <property type="protein sequence ID" value="KRK00292.1"/>
    <property type="molecule type" value="Genomic_DNA"/>
</dbReference>
<name>A0A0R1DYQ0_DROYA</name>
<protein>
    <submittedName>
        <fullName evidence="1">Uncharacterized protein</fullName>
    </submittedName>
</protein>
<dbReference type="Proteomes" id="UP000002282">
    <property type="component" value="Chromosome 2R"/>
</dbReference>
<accession>A0A0R1DYQ0</accession>